<dbReference type="InParanoid" id="D8QBT8"/>
<feature type="region of interest" description="Disordered" evidence="1">
    <location>
        <begin position="311"/>
        <end position="349"/>
    </location>
</feature>
<evidence type="ECO:0000313" key="5">
    <source>
        <dbReference type="Proteomes" id="UP000007431"/>
    </source>
</evidence>
<name>D8QBT8_SCHCM</name>
<keyword evidence="2" id="KW-1133">Transmembrane helix</keyword>
<evidence type="ECO:0000256" key="3">
    <source>
        <dbReference type="SAM" id="SignalP"/>
    </source>
</evidence>
<feature type="signal peptide" evidence="3">
    <location>
        <begin position="1"/>
        <end position="26"/>
    </location>
</feature>
<evidence type="ECO:0000256" key="2">
    <source>
        <dbReference type="SAM" id="Phobius"/>
    </source>
</evidence>
<dbReference type="Proteomes" id="UP000007431">
    <property type="component" value="Unassembled WGS sequence"/>
</dbReference>
<dbReference type="VEuPathDB" id="FungiDB:SCHCODRAFT_02634144"/>
<evidence type="ECO:0000313" key="4">
    <source>
        <dbReference type="EMBL" id="EFI94813.1"/>
    </source>
</evidence>
<protein>
    <submittedName>
        <fullName evidence="4">Uncharacterized protein</fullName>
    </submittedName>
</protein>
<proteinExistence type="predicted"/>
<sequence length="379" mass="38936">MPSFLTAVSLSLSLLSFLGGMPVVSAGSSCVAMDINWNLLVFGYGGKDYNAGTKDSWASGTATEITADGRPPFDGDNVTCYFAQFFNAIYVLGADKSDASSLYIYNVAGKSWSKQSVNAGSLDTSDFQAILDHDTNVFYAVSHNELFSLDMGDQTAAKDGAAWNDVQSAGFDDSYKPVMALAQNHIHFLDVPDVDEGNAKIFVIHFSYMQPEPQRTAQAGSIFLNEGVQQEFFFIPDDASATYVINVENNSTKTLAGPTADAAASYFGAPDSIVQVTTGGDVNYIPYDANSDNAGASWSAVQNLASFKPSTSASSGASQTGSATGSGAATGSVTGSAQGASASSTAGASGDNNGASGMMAGAGTAAAALAVLALSAFVL</sequence>
<keyword evidence="2" id="KW-0812">Transmembrane</keyword>
<dbReference type="OMA" id="TTCYLSQ"/>
<dbReference type="STRING" id="578458.D8QBT8"/>
<keyword evidence="2" id="KW-0472">Membrane</keyword>
<evidence type="ECO:0000256" key="1">
    <source>
        <dbReference type="SAM" id="MobiDB-lite"/>
    </source>
</evidence>
<keyword evidence="3" id="KW-0732">Signal</keyword>
<dbReference type="AlphaFoldDB" id="D8QBT8"/>
<organism evidence="5">
    <name type="scientific">Schizophyllum commune (strain H4-8 / FGSC 9210)</name>
    <name type="common">Split gill fungus</name>
    <dbReference type="NCBI Taxonomy" id="578458"/>
    <lineage>
        <taxon>Eukaryota</taxon>
        <taxon>Fungi</taxon>
        <taxon>Dikarya</taxon>
        <taxon>Basidiomycota</taxon>
        <taxon>Agaricomycotina</taxon>
        <taxon>Agaricomycetes</taxon>
        <taxon>Agaricomycetidae</taxon>
        <taxon>Agaricales</taxon>
        <taxon>Schizophyllaceae</taxon>
        <taxon>Schizophyllum</taxon>
    </lineage>
</organism>
<feature type="chain" id="PRO_5003120755" evidence="3">
    <location>
        <begin position="27"/>
        <end position="379"/>
    </location>
</feature>
<dbReference type="eggNOG" id="ENOG502SJRQ">
    <property type="taxonomic scope" value="Eukaryota"/>
</dbReference>
<gene>
    <name evidence="4" type="ORF">SCHCODRAFT_82922</name>
</gene>
<feature type="transmembrane region" description="Helical" evidence="2">
    <location>
        <begin position="358"/>
        <end position="378"/>
    </location>
</feature>
<dbReference type="HOGENOM" id="CLU_059781_0_0_1"/>
<accession>D8QBT8</accession>
<reference evidence="4 5" key="1">
    <citation type="journal article" date="2010" name="Nat. Biotechnol.">
        <title>Genome sequence of the model mushroom Schizophyllum commune.</title>
        <authorList>
            <person name="Ohm R.A."/>
            <person name="de Jong J.F."/>
            <person name="Lugones L.G."/>
            <person name="Aerts A."/>
            <person name="Kothe E."/>
            <person name="Stajich J.E."/>
            <person name="de Vries R.P."/>
            <person name="Record E."/>
            <person name="Levasseur A."/>
            <person name="Baker S.E."/>
            <person name="Bartholomew K.A."/>
            <person name="Coutinho P.M."/>
            <person name="Erdmann S."/>
            <person name="Fowler T.J."/>
            <person name="Gathman A.C."/>
            <person name="Lombard V."/>
            <person name="Henrissat B."/>
            <person name="Knabe N."/>
            <person name="Kuees U."/>
            <person name="Lilly W.W."/>
            <person name="Lindquist E."/>
            <person name="Lucas S."/>
            <person name="Magnuson J.K."/>
            <person name="Piumi F."/>
            <person name="Raudaskoski M."/>
            <person name="Salamov A."/>
            <person name="Schmutz J."/>
            <person name="Schwarze F.W.M.R."/>
            <person name="vanKuyk P.A."/>
            <person name="Horton J.S."/>
            <person name="Grigoriev I.V."/>
            <person name="Woesten H.A.B."/>
        </authorList>
    </citation>
    <scope>NUCLEOTIDE SEQUENCE [LARGE SCALE GENOMIC DNA]</scope>
    <source>
        <strain evidence="5">H4-8 / FGSC 9210</strain>
    </source>
</reference>
<keyword evidence="5" id="KW-1185">Reference proteome</keyword>
<dbReference type="EMBL" id="GL377309">
    <property type="protein sequence ID" value="EFI94813.1"/>
    <property type="molecule type" value="Genomic_DNA"/>
</dbReference>